<dbReference type="Gene3D" id="1.10.443.10">
    <property type="entry name" value="Intergrase catalytic core"/>
    <property type="match status" value="1"/>
</dbReference>
<keyword evidence="1" id="KW-0233">DNA recombination</keyword>
<dbReference type="RefSeq" id="WP_059896712.1">
    <property type="nucleotide sequence ID" value="NZ_PQVP01000006.1"/>
</dbReference>
<dbReference type="GO" id="GO:0015074">
    <property type="term" value="P:DNA integration"/>
    <property type="evidence" value="ECO:0007669"/>
    <property type="project" value="InterPro"/>
</dbReference>
<dbReference type="InterPro" id="IPR013762">
    <property type="entry name" value="Integrase-like_cat_sf"/>
</dbReference>
<dbReference type="GO" id="GO:0003677">
    <property type="term" value="F:DNA binding"/>
    <property type="evidence" value="ECO:0007669"/>
    <property type="project" value="InterPro"/>
</dbReference>
<protein>
    <submittedName>
        <fullName evidence="3">Site-specific integrase</fullName>
    </submittedName>
</protein>
<name>A0A2S5DM40_9BURK</name>
<gene>
    <name evidence="3" type="ORF">C3743_40005</name>
</gene>
<dbReference type="GO" id="GO:0006310">
    <property type="term" value="P:DNA recombination"/>
    <property type="evidence" value="ECO:0007669"/>
    <property type="project" value="UniProtKB-KW"/>
</dbReference>
<dbReference type="EMBL" id="PQVP01000006">
    <property type="protein sequence ID" value="POZ80166.1"/>
    <property type="molecule type" value="Genomic_DNA"/>
</dbReference>
<feature type="region of interest" description="Disordered" evidence="2">
    <location>
        <begin position="297"/>
        <end position="322"/>
    </location>
</feature>
<dbReference type="SUPFAM" id="SSF56349">
    <property type="entry name" value="DNA breaking-rejoining enzymes"/>
    <property type="match status" value="1"/>
</dbReference>
<organism evidence="3 4">
    <name type="scientific">Burkholderia contaminans</name>
    <dbReference type="NCBI Taxonomy" id="488447"/>
    <lineage>
        <taxon>Bacteria</taxon>
        <taxon>Pseudomonadati</taxon>
        <taxon>Pseudomonadota</taxon>
        <taxon>Betaproteobacteria</taxon>
        <taxon>Burkholderiales</taxon>
        <taxon>Burkholderiaceae</taxon>
        <taxon>Burkholderia</taxon>
        <taxon>Burkholderia cepacia complex</taxon>
    </lineage>
</organism>
<dbReference type="AlphaFoldDB" id="A0A2S5DM40"/>
<evidence type="ECO:0000313" key="3">
    <source>
        <dbReference type="EMBL" id="POZ80166.1"/>
    </source>
</evidence>
<accession>A0A2S5DM40</accession>
<comment type="caution">
    <text evidence="3">The sequence shown here is derived from an EMBL/GenBank/DDBJ whole genome shotgun (WGS) entry which is preliminary data.</text>
</comment>
<dbReference type="InterPro" id="IPR011010">
    <property type="entry name" value="DNA_brk_join_enz"/>
</dbReference>
<proteinExistence type="predicted"/>
<evidence type="ECO:0000256" key="2">
    <source>
        <dbReference type="SAM" id="MobiDB-lite"/>
    </source>
</evidence>
<evidence type="ECO:0000313" key="4">
    <source>
        <dbReference type="Proteomes" id="UP000238655"/>
    </source>
</evidence>
<evidence type="ECO:0000256" key="1">
    <source>
        <dbReference type="ARBA" id="ARBA00023172"/>
    </source>
</evidence>
<dbReference type="Proteomes" id="UP000238655">
    <property type="component" value="Unassembled WGS sequence"/>
</dbReference>
<reference evidence="3 4" key="1">
    <citation type="submission" date="2018-01" db="EMBL/GenBank/DDBJ databases">
        <title>Successful Treatment of Persistent Burkholderia cepacia Bacteremia with Ceftazidime-Avibactam.</title>
        <authorList>
            <person name="Tamma P."/>
            <person name="Fan Y."/>
            <person name="Bergman Y."/>
            <person name="Sick-Samuels A."/>
            <person name="Hsu A."/>
            <person name="Timp W."/>
            <person name="Simner P."/>
        </authorList>
    </citation>
    <scope>NUCLEOTIDE SEQUENCE [LARGE SCALE GENOMIC DNA]</scope>
    <source>
        <strain evidence="3 4">170816</strain>
    </source>
</reference>
<sequence>MPSRIPKTEHNYAIKALQIRSRAARELGYFSPYSVPPLTIVDHLIGRKPTIGRNTWKQYKNALRSHFQSLAIETDDSVAVEELRAAIAVLDDESSTGTMKHGTRTSATKQKHFKRADLDWLLEYLTANLGRHKFANALQTWLLASRVTGLRPSEWEHAGLADIAGKQCLIVKNGKATNGRANGEFRTLDLSLATAADMEVIQEMLAMLEGYQREMSFERLQFLLTKYMNRATRSCFGRRKKYPTLYSMRHQFAADAKFSGLSKSEVAAILGQATDETAGTHYARAVSGESSVRVSPVSSEVQRVRKKARTFAPKRGAAPAGE</sequence>